<dbReference type="GO" id="GO:0030915">
    <property type="term" value="C:Smc5-Smc6 complex"/>
    <property type="evidence" value="ECO:0007669"/>
    <property type="project" value="InterPro"/>
</dbReference>
<dbReference type="GO" id="GO:0005634">
    <property type="term" value="C:nucleus"/>
    <property type="evidence" value="ECO:0007669"/>
    <property type="project" value="UniProtKB-SubCell"/>
</dbReference>
<proteinExistence type="inferred from homology"/>
<dbReference type="OrthoDB" id="26899at2759"/>
<evidence type="ECO:0000259" key="10">
    <source>
        <dbReference type="Pfam" id="PF11789"/>
    </source>
</evidence>
<evidence type="ECO:0000256" key="1">
    <source>
        <dbReference type="ARBA" id="ARBA00004123"/>
    </source>
</evidence>
<reference evidence="11" key="1">
    <citation type="submission" date="2025-08" db="UniProtKB">
        <authorList>
            <consortium name="RefSeq"/>
        </authorList>
    </citation>
    <scope>IDENTIFICATION</scope>
</reference>
<comment type="similarity">
    <text evidence="3">Belongs to the NSE2 family.</text>
</comment>
<feature type="domain" description="SP-RING-type" evidence="10">
    <location>
        <begin position="2"/>
        <end position="30"/>
    </location>
</feature>
<evidence type="ECO:0000313" key="11">
    <source>
        <dbReference type="RefSeq" id="XP_016470968.1"/>
    </source>
</evidence>
<dbReference type="KEGG" id="nta:107793190"/>
<dbReference type="STRING" id="4097.A0A1S4A2W3"/>
<sequence>MDCKHIYEKKAILQFIKSKTSRGQCPVAGCPKVLQAQRVLCDPFLLIEIDEVRSMSKQNAGPDAIEDFTTLDEED</sequence>
<protein>
    <submittedName>
        <fullName evidence="11">E3 SUMO-protein ligase MMS21-like</fullName>
    </submittedName>
</protein>
<keyword evidence="4" id="KW-0808">Transferase</keyword>
<dbReference type="InterPro" id="IPR026846">
    <property type="entry name" value="Nse2(Mms21)"/>
</dbReference>
<dbReference type="RefSeq" id="XP_016470968.1">
    <property type="nucleotide sequence ID" value="XM_016615482.1"/>
</dbReference>
<keyword evidence="6" id="KW-0863">Zinc-finger</keyword>
<dbReference type="GO" id="GO:0019789">
    <property type="term" value="F:SUMO transferase activity"/>
    <property type="evidence" value="ECO:0007669"/>
    <property type="project" value="InterPro"/>
</dbReference>
<evidence type="ECO:0000256" key="6">
    <source>
        <dbReference type="ARBA" id="ARBA00022771"/>
    </source>
</evidence>
<dbReference type="GO" id="GO:0000724">
    <property type="term" value="P:double-strand break repair via homologous recombination"/>
    <property type="evidence" value="ECO:0007669"/>
    <property type="project" value="InterPro"/>
</dbReference>
<evidence type="ECO:0000256" key="7">
    <source>
        <dbReference type="ARBA" id="ARBA00022786"/>
    </source>
</evidence>
<keyword evidence="5" id="KW-0479">Metal-binding</keyword>
<dbReference type="Gene3D" id="3.30.40.10">
    <property type="entry name" value="Zinc/RING finger domain, C3HC4 (zinc finger)"/>
    <property type="match status" value="1"/>
</dbReference>
<evidence type="ECO:0000256" key="5">
    <source>
        <dbReference type="ARBA" id="ARBA00022723"/>
    </source>
</evidence>
<keyword evidence="8" id="KW-0862">Zinc</keyword>
<evidence type="ECO:0000256" key="9">
    <source>
        <dbReference type="ARBA" id="ARBA00023242"/>
    </source>
</evidence>
<comment type="subcellular location">
    <subcellularLocation>
        <location evidence="1">Nucleus</location>
    </subcellularLocation>
</comment>
<comment type="pathway">
    <text evidence="2">Protein modification; protein sumoylation.</text>
</comment>
<name>A0A1S4A2W3_TOBAC</name>
<dbReference type="AlphaFoldDB" id="A0A1S4A2W3"/>
<evidence type="ECO:0000256" key="2">
    <source>
        <dbReference type="ARBA" id="ARBA00004718"/>
    </source>
</evidence>
<dbReference type="UniPathway" id="UPA00886"/>
<dbReference type="InterPro" id="IPR013083">
    <property type="entry name" value="Znf_RING/FYVE/PHD"/>
</dbReference>
<dbReference type="PaxDb" id="4097-A0A1S4A2W3"/>
<dbReference type="InterPro" id="IPR004181">
    <property type="entry name" value="Znf_MIZ"/>
</dbReference>
<gene>
    <name evidence="11" type="primary">LOC107793190</name>
</gene>
<organism evidence="11">
    <name type="scientific">Nicotiana tabacum</name>
    <name type="common">Common tobacco</name>
    <dbReference type="NCBI Taxonomy" id="4097"/>
    <lineage>
        <taxon>Eukaryota</taxon>
        <taxon>Viridiplantae</taxon>
        <taxon>Streptophyta</taxon>
        <taxon>Embryophyta</taxon>
        <taxon>Tracheophyta</taxon>
        <taxon>Spermatophyta</taxon>
        <taxon>Magnoliopsida</taxon>
        <taxon>eudicotyledons</taxon>
        <taxon>Gunneridae</taxon>
        <taxon>Pentapetalae</taxon>
        <taxon>asterids</taxon>
        <taxon>lamiids</taxon>
        <taxon>Solanales</taxon>
        <taxon>Solanaceae</taxon>
        <taxon>Nicotianoideae</taxon>
        <taxon>Nicotianeae</taxon>
        <taxon>Nicotiana</taxon>
    </lineage>
</organism>
<evidence type="ECO:0000256" key="8">
    <source>
        <dbReference type="ARBA" id="ARBA00022833"/>
    </source>
</evidence>
<dbReference type="OMA" id="SICIQIP"/>
<dbReference type="Pfam" id="PF11789">
    <property type="entry name" value="zf-Nse"/>
    <property type="match status" value="1"/>
</dbReference>
<evidence type="ECO:0000256" key="4">
    <source>
        <dbReference type="ARBA" id="ARBA00022679"/>
    </source>
</evidence>
<dbReference type="PANTHER" id="PTHR21330">
    <property type="entry name" value="E3 SUMO-PROTEIN LIGASE NSE2"/>
    <property type="match status" value="1"/>
</dbReference>
<keyword evidence="9" id="KW-0539">Nucleus</keyword>
<dbReference type="GO" id="GO:0008270">
    <property type="term" value="F:zinc ion binding"/>
    <property type="evidence" value="ECO:0007669"/>
    <property type="project" value="UniProtKB-KW"/>
</dbReference>
<dbReference type="GO" id="GO:0016925">
    <property type="term" value="P:protein sumoylation"/>
    <property type="evidence" value="ECO:0007669"/>
    <property type="project" value="UniProtKB-UniPathway"/>
</dbReference>
<dbReference type="PANTHER" id="PTHR21330:SF1">
    <property type="entry name" value="E3 SUMO-PROTEIN LIGASE NSE2"/>
    <property type="match status" value="1"/>
</dbReference>
<keyword evidence="7" id="KW-0833">Ubl conjugation pathway</keyword>
<accession>A0A1S4A2W3</accession>
<evidence type="ECO:0000256" key="3">
    <source>
        <dbReference type="ARBA" id="ARBA00008212"/>
    </source>
</evidence>